<keyword evidence="1" id="KW-0812">Transmembrane</keyword>
<sequence length="62" mass="6432">MNRRGQRAHRARAAVGIVAGSAVLTAWTVFGLEVEPVAVIALFGAYIVALAGIGWVAKGMIP</sequence>
<keyword evidence="1" id="KW-1133">Transmembrane helix</keyword>
<name>A0A6J5LV19_9CAUD</name>
<protein>
    <submittedName>
        <fullName evidence="2">Uncharacterized protein</fullName>
    </submittedName>
</protein>
<proteinExistence type="predicted"/>
<reference evidence="2" key="1">
    <citation type="submission" date="2020-04" db="EMBL/GenBank/DDBJ databases">
        <authorList>
            <person name="Chiriac C."/>
            <person name="Salcher M."/>
            <person name="Ghai R."/>
            <person name="Kavagutti S V."/>
        </authorList>
    </citation>
    <scope>NUCLEOTIDE SEQUENCE</scope>
</reference>
<accession>A0A6J5LV19</accession>
<feature type="transmembrane region" description="Helical" evidence="1">
    <location>
        <begin position="12"/>
        <end position="30"/>
    </location>
</feature>
<organism evidence="2">
    <name type="scientific">uncultured Caudovirales phage</name>
    <dbReference type="NCBI Taxonomy" id="2100421"/>
    <lineage>
        <taxon>Viruses</taxon>
        <taxon>Duplodnaviria</taxon>
        <taxon>Heunggongvirae</taxon>
        <taxon>Uroviricota</taxon>
        <taxon>Caudoviricetes</taxon>
        <taxon>Peduoviridae</taxon>
        <taxon>Maltschvirus</taxon>
        <taxon>Maltschvirus maltsch</taxon>
    </lineage>
</organism>
<gene>
    <name evidence="2" type="ORF">UFOVP314_5</name>
</gene>
<dbReference type="EMBL" id="LR796326">
    <property type="protein sequence ID" value="CAB4136866.1"/>
    <property type="molecule type" value="Genomic_DNA"/>
</dbReference>
<evidence type="ECO:0000256" key="1">
    <source>
        <dbReference type="SAM" id="Phobius"/>
    </source>
</evidence>
<feature type="transmembrane region" description="Helical" evidence="1">
    <location>
        <begin position="36"/>
        <end position="57"/>
    </location>
</feature>
<keyword evidence="1" id="KW-0472">Membrane</keyword>
<evidence type="ECO:0000313" key="2">
    <source>
        <dbReference type="EMBL" id="CAB4136866.1"/>
    </source>
</evidence>